<dbReference type="EMBL" id="KK101057">
    <property type="protein sequence ID" value="KIZ02403.1"/>
    <property type="molecule type" value="Genomic_DNA"/>
</dbReference>
<gene>
    <name evidence="2" type="ORF">MNEG_5558</name>
</gene>
<dbReference type="GeneID" id="25738435"/>
<name>A0A0D2JTZ9_9CHLO</name>
<protein>
    <submittedName>
        <fullName evidence="2">Uncharacterized protein</fullName>
    </submittedName>
</protein>
<sequence length="299" mass="31365">MTAAFLLLSLLAAAAAPAARGAEGLPAPCFEGLAPAELFKLASRVARTPEAFFTFSPAGTVTGVIEEAFLKRGFSLEAVACLVDHYRPGAAGGAGGDSQAKKPLTQDAIDKVLSYFKDKTNEKKWTAAVSKKYGKKTAGFLSAARLVPALKSALDSNPGSILGWLSGALGSLMPGWATWLAPLIAGTHGEVVQSARAALRRFREDRAAGAAPKRSDAEPWRLLLDVPLPVAADIEARGTPLEQAPFTLLDEGDWPGGMVVEPLLEGYGASFLGMLESPADDCSRSARIDRVLFGVHYGA</sequence>
<dbReference type="AlphaFoldDB" id="A0A0D2JTZ9"/>
<dbReference type="RefSeq" id="XP_013901422.1">
    <property type="nucleotide sequence ID" value="XM_014045968.1"/>
</dbReference>
<proteinExistence type="predicted"/>
<organism evidence="2 3">
    <name type="scientific">Monoraphidium neglectum</name>
    <dbReference type="NCBI Taxonomy" id="145388"/>
    <lineage>
        <taxon>Eukaryota</taxon>
        <taxon>Viridiplantae</taxon>
        <taxon>Chlorophyta</taxon>
        <taxon>core chlorophytes</taxon>
        <taxon>Chlorophyceae</taxon>
        <taxon>CS clade</taxon>
        <taxon>Sphaeropleales</taxon>
        <taxon>Selenastraceae</taxon>
        <taxon>Monoraphidium</taxon>
    </lineage>
</organism>
<evidence type="ECO:0000313" key="3">
    <source>
        <dbReference type="Proteomes" id="UP000054498"/>
    </source>
</evidence>
<evidence type="ECO:0000256" key="1">
    <source>
        <dbReference type="SAM" id="SignalP"/>
    </source>
</evidence>
<reference evidence="2 3" key="1">
    <citation type="journal article" date="2013" name="BMC Genomics">
        <title>Reconstruction of the lipid metabolism for the microalga Monoraphidium neglectum from its genome sequence reveals characteristics suitable for biofuel production.</title>
        <authorList>
            <person name="Bogen C."/>
            <person name="Al-Dilaimi A."/>
            <person name="Albersmeier A."/>
            <person name="Wichmann J."/>
            <person name="Grundmann M."/>
            <person name="Rupp O."/>
            <person name="Lauersen K.J."/>
            <person name="Blifernez-Klassen O."/>
            <person name="Kalinowski J."/>
            <person name="Goesmann A."/>
            <person name="Mussgnug J.H."/>
            <person name="Kruse O."/>
        </authorList>
    </citation>
    <scope>NUCLEOTIDE SEQUENCE [LARGE SCALE GENOMIC DNA]</scope>
    <source>
        <strain evidence="2 3">SAG 48.87</strain>
    </source>
</reference>
<dbReference type="OrthoDB" id="540828at2759"/>
<feature type="chain" id="PRO_5002245148" evidence="1">
    <location>
        <begin position="22"/>
        <end position="299"/>
    </location>
</feature>
<evidence type="ECO:0000313" key="2">
    <source>
        <dbReference type="EMBL" id="KIZ02403.1"/>
    </source>
</evidence>
<dbReference type="KEGG" id="mng:MNEG_5558"/>
<keyword evidence="3" id="KW-1185">Reference proteome</keyword>
<feature type="signal peptide" evidence="1">
    <location>
        <begin position="1"/>
        <end position="21"/>
    </location>
</feature>
<dbReference type="Proteomes" id="UP000054498">
    <property type="component" value="Unassembled WGS sequence"/>
</dbReference>
<accession>A0A0D2JTZ9</accession>
<keyword evidence="1" id="KW-0732">Signal</keyword>